<dbReference type="EMBL" id="JAPCWZ010000001">
    <property type="protein sequence ID" value="KAK8879915.1"/>
    <property type="molecule type" value="Genomic_DNA"/>
</dbReference>
<feature type="compositionally biased region" description="Basic and acidic residues" evidence="1">
    <location>
        <begin position="54"/>
        <end position="64"/>
    </location>
</feature>
<dbReference type="Proteomes" id="UP001390339">
    <property type="component" value="Unassembled WGS sequence"/>
</dbReference>
<feature type="region of interest" description="Disordered" evidence="1">
    <location>
        <begin position="1"/>
        <end position="83"/>
    </location>
</feature>
<sequence>MYHVEGLERLENKDNNREDDEDDGVGGQVHTTPPGGHAVAHFGTLQPGDQPALEYHHLQHDGKLNRAPPDQPKQDNDLLGNAREPVRQLLRLIACGRGRSRSRPVATDDRLKLEAVAAEGRGARPSWVDSSGVLAVDDPLPRCTYQ</sequence>
<comment type="caution">
    <text evidence="2">The sequence shown here is derived from an EMBL/GenBank/DDBJ whole genome shotgun (WGS) entry which is preliminary data.</text>
</comment>
<proteinExistence type="predicted"/>
<evidence type="ECO:0000313" key="3">
    <source>
        <dbReference type="Proteomes" id="UP001390339"/>
    </source>
</evidence>
<gene>
    <name evidence="2" type="ORF">PGQ11_001209</name>
</gene>
<evidence type="ECO:0000256" key="1">
    <source>
        <dbReference type="SAM" id="MobiDB-lite"/>
    </source>
</evidence>
<protein>
    <submittedName>
        <fullName evidence="2">Uncharacterized protein</fullName>
    </submittedName>
</protein>
<reference evidence="2 3" key="1">
    <citation type="journal article" date="2024" name="IMA Fungus">
        <title>Apiospora arundinis, a panoply of carbohydrate-active enzymes and secondary metabolites.</title>
        <authorList>
            <person name="Sorensen T."/>
            <person name="Petersen C."/>
            <person name="Muurmann A.T."/>
            <person name="Christiansen J.V."/>
            <person name="Brundto M.L."/>
            <person name="Overgaard C.K."/>
            <person name="Boysen A.T."/>
            <person name="Wollenberg R.D."/>
            <person name="Larsen T.O."/>
            <person name="Sorensen J.L."/>
            <person name="Nielsen K.L."/>
            <person name="Sondergaard T.E."/>
        </authorList>
    </citation>
    <scope>NUCLEOTIDE SEQUENCE [LARGE SCALE GENOMIC DNA]</scope>
    <source>
        <strain evidence="2 3">AAU 773</strain>
    </source>
</reference>
<organism evidence="2 3">
    <name type="scientific">Apiospora arundinis</name>
    <dbReference type="NCBI Taxonomy" id="335852"/>
    <lineage>
        <taxon>Eukaryota</taxon>
        <taxon>Fungi</taxon>
        <taxon>Dikarya</taxon>
        <taxon>Ascomycota</taxon>
        <taxon>Pezizomycotina</taxon>
        <taxon>Sordariomycetes</taxon>
        <taxon>Xylariomycetidae</taxon>
        <taxon>Amphisphaeriales</taxon>
        <taxon>Apiosporaceae</taxon>
        <taxon>Apiospora</taxon>
    </lineage>
</organism>
<evidence type="ECO:0000313" key="2">
    <source>
        <dbReference type="EMBL" id="KAK8879915.1"/>
    </source>
</evidence>
<accession>A0ABR2JM25</accession>
<feature type="compositionally biased region" description="Basic and acidic residues" evidence="1">
    <location>
        <begin position="1"/>
        <end position="16"/>
    </location>
</feature>
<keyword evidence="3" id="KW-1185">Reference proteome</keyword>
<name>A0ABR2JM25_9PEZI</name>